<dbReference type="Proteomes" id="UP001596956">
    <property type="component" value="Unassembled WGS sequence"/>
</dbReference>
<dbReference type="PANTHER" id="PTHR36503:SF2">
    <property type="entry name" value="BLR2408 PROTEIN"/>
    <property type="match status" value="1"/>
</dbReference>
<reference evidence="2" key="1">
    <citation type="journal article" date="2019" name="Int. J. Syst. Evol. Microbiol.">
        <title>The Global Catalogue of Microorganisms (GCM) 10K type strain sequencing project: providing services to taxonomists for standard genome sequencing and annotation.</title>
        <authorList>
            <consortium name="The Broad Institute Genomics Platform"/>
            <consortium name="The Broad Institute Genome Sequencing Center for Infectious Disease"/>
            <person name="Wu L."/>
            <person name="Ma J."/>
        </authorList>
    </citation>
    <scope>NUCLEOTIDE SEQUENCE [LARGE SCALE GENOMIC DNA]</scope>
    <source>
        <strain evidence="2">CCUG 63369</strain>
    </source>
</reference>
<evidence type="ECO:0000313" key="2">
    <source>
        <dbReference type="Proteomes" id="UP001596956"/>
    </source>
</evidence>
<dbReference type="PANTHER" id="PTHR36503">
    <property type="entry name" value="BLR2520 PROTEIN"/>
    <property type="match status" value="1"/>
</dbReference>
<comment type="caution">
    <text evidence="1">The sequence shown here is derived from an EMBL/GenBank/DDBJ whole genome shotgun (WGS) entry which is preliminary data.</text>
</comment>
<accession>A0ABW3BF67</accession>
<protein>
    <submittedName>
        <fullName evidence="1">Uncharacterized protein</fullName>
    </submittedName>
</protein>
<proteinExistence type="predicted"/>
<gene>
    <name evidence="1" type="ORF">ACFQZU_10595</name>
</gene>
<sequence length="249" mass="26482">MFVNLPVSDLRTSVDFFAGLGSEFDPSFTDENDAAMIIGENALVMLLSKYFFQSFAKKGTADTGASAEAIVSVSANVREEVDEKVGKALSTGGRPAAGRVDRVLEAAFGVEDGSTDAIAAHRWAAGHPPAVAVVADPGSCAAARRVVVCLAPAGPAPAASALRLPSPVINPTLRVRARRPDFRRPRCPCNLPVCVLCPVFWMSTRSRVPRCCASFGHRGVRMCGSNVAKVKIVWFEAEKPRPNMVLAID</sequence>
<dbReference type="InterPro" id="IPR029068">
    <property type="entry name" value="Glyas_Bleomycin-R_OHBP_Dase"/>
</dbReference>
<evidence type="ECO:0000313" key="1">
    <source>
        <dbReference type="EMBL" id="MFD0801762.1"/>
    </source>
</evidence>
<dbReference type="SUPFAM" id="SSF54593">
    <property type="entry name" value="Glyoxalase/Bleomycin resistance protein/Dihydroxybiphenyl dioxygenase"/>
    <property type="match status" value="1"/>
</dbReference>
<name>A0ABW3BF67_9ACTN</name>
<keyword evidence="2" id="KW-1185">Reference proteome</keyword>
<dbReference type="EMBL" id="JBHTHR010000291">
    <property type="protein sequence ID" value="MFD0801762.1"/>
    <property type="molecule type" value="Genomic_DNA"/>
</dbReference>
<organism evidence="1 2">
    <name type="scientific">Streptomonospora algeriensis</name>
    <dbReference type="NCBI Taxonomy" id="995084"/>
    <lineage>
        <taxon>Bacteria</taxon>
        <taxon>Bacillati</taxon>
        <taxon>Actinomycetota</taxon>
        <taxon>Actinomycetes</taxon>
        <taxon>Streptosporangiales</taxon>
        <taxon>Nocardiopsidaceae</taxon>
        <taxon>Streptomonospora</taxon>
    </lineage>
</organism>
<dbReference type="Gene3D" id="3.10.180.10">
    <property type="entry name" value="2,3-Dihydroxybiphenyl 1,2-Dioxygenase, domain 1"/>
    <property type="match status" value="1"/>
</dbReference>